<name>A0A859R569_9HYPH</name>
<feature type="region of interest" description="Disordered" evidence="1">
    <location>
        <begin position="133"/>
        <end position="153"/>
    </location>
</feature>
<proteinExistence type="predicted"/>
<evidence type="ECO:0000256" key="1">
    <source>
        <dbReference type="SAM" id="MobiDB-lite"/>
    </source>
</evidence>
<keyword evidence="3" id="KW-1185">Reference proteome</keyword>
<evidence type="ECO:0000313" key="3">
    <source>
        <dbReference type="Proteomes" id="UP000510721"/>
    </source>
</evidence>
<dbReference type="GO" id="GO:0003677">
    <property type="term" value="F:DNA binding"/>
    <property type="evidence" value="ECO:0007669"/>
    <property type="project" value="InterPro"/>
</dbReference>
<dbReference type="CDD" id="cd00093">
    <property type="entry name" value="HTH_XRE"/>
    <property type="match status" value="1"/>
</dbReference>
<reference evidence="2 3" key="1">
    <citation type="submission" date="2019-06" db="EMBL/GenBank/DDBJ databases">
        <title>Complete genome sequence of Ensifer mexicanus ITTG R7 isolated from nodules of Acacia angustissima (Mill.) Kuntze.</title>
        <authorList>
            <person name="Rincon-Rosales R."/>
            <person name="Rogel M.A."/>
            <person name="Guerrero G."/>
            <person name="Rincon-Molina C.I."/>
            <person name="Lopez-Lopez A."/>
            <person name="Martinez-Romero E."/>
        </authorList>
    </citation>
    <scope>NUCLEOTIDE SEQUENCE [LARGE SCALE GENOMIC DNA]</scope>
    <source>
        <strain evidence="2 3">ITTG R7</strain>
        <plasmid evidence="3">pemeittgr7c</plasmid>
    </source>
</reference>
<dbReference type="Gene3D" id="1.10.260.40">
    <property type="entry name" value="lambda repressor-like DNA-binding domains"/>
    <property type="match status" value="1"/>
</dbReference>
<dbReference type="SMART" id="SM00530">
    <property type="entry name" value="HTH_XRE"/>
    <property type="match status" value="1"/>
</dbReference>
<dbReference type="Pfam" id="PF01381">
    <property type="entry name" value="HTH_3"/>
    <property type="match status" value="1"/>
</dbReference>
<keyword evidence="2" id="KW-0614">Plasmid</keyword>
<dbReference type="InterPro" id="IPR001387">
    <property type="entry name" value="Cro/C1-type_HTH"/>
</dbReference>
<dbReference type="InterPro" id="IPR010982">
    <property type="entry name" value="Lambda_DNA-bd_dom_sf"/>
</dbReference>
<protein>
    <submittedName>
        <fullName evidence="2">Helix-turn-helix transcriptional regulator</fullName>
    </submittedName>
</protein>
<feature type="compositionally biased region" description="Polar residues" evidence="1">
    <location>
        <begin position="134"/>
        <end position="145"/>
    </location>
</feature>
<dbReference type="EMBL" id="CP041241">
    <property type="protein sequence ID" value="QLL66021.1"/>
    <property type="molecule type" value="Genomic_DNA"/>
</dbReference>
<dbReference type="AlphaFoldDB" id="A0A859R569"/>
<dbReference type="RefSeq" id="WP_180942918.1">
    <property type="nucleotide sequence ID" value="NZ_CP041241.1"/>
</dbReference>
<evidence type="ECO:0000313" key="2">
    <source>
        <dbReference type="EMBL" id="QLL66021.1"/>
    </source>
</evidence>
<accession>A0A859R569</accession>
<geneLocation type="plasmid" evidence="3">
    <name>pemeittgr7c</name>
</geneLocation>
<dbReference type="PROSITE" id="PS50943">
    <property type="entry name" value="HTH_CROC1"/>
    <property type="match status" value="1"/>
</dbReference>
<gene>
    <name evidence="2" type="ORF">FKV68_32695</name>
</gene>
<organism evidence="2 3">
    <name type="scientific">Sinorhizobium mexicanum</name>
    <dbReference type="NCBI Taxonomy" id="375549"/>
    <lineage>
        <taxon>Bacteria</taxon>
        <taxon>Pseudomonadati</taxon>
        <taxon>Pseudomonadota</taxon>
        <taxon>Alphaproteobacteria</taxon>
        <taxon>Hyphomicrobiales</taxon>
        <taxon>Rhizobiaceae</taxon>
        <taxon>Sinorhizobium/Ensifer group</taxon>
        <taxon>Sinorhizobium</taxon>
    </lineage>
</organism>
<dbReference type="SUPFAM" id="SSF47413">
    <property type="entry name" value="lambda repressor-like DNA-binding domains"/>
    <property type="match status" value="1"/>
</dbReference>
<dbReference type="KEGG" id="emx:FKV68_32695"/>
<dbReference type="Proteomes" id="UP000510721">
    <property type="component" value="Plasmid pEmeITTGR7c"/>
</dbReference>
<sequence length="153" mass="16702">MNKKDPNPIDTFVGSRVRMRRLMVGLSQEKLADGLGITFQQVQKYEKGTNRIGASRLQAIADILGVHPSFFFQREDDKASGRDSAGDMHESNEISSFVASKEGIALNRAFLKIADPVLRKKIISLVAAMAQAPDTESSTSVTSGARRTEPLHG</sequence>